<reference evidence="1" key="1">
    <citation type="submission" date="2017-12" db="EMBL/GenBank/DDBJ databases">
        <title>High-resolution comparative analysis of great ape genomes.</title>
        <authorList>
            <person name="Pollen A."/>
            <person name="Hastie A."/>
            <person name="Hormozdiari F."/>
            <person name="Dougherty M."/>
            <person name="Liu R."/>
            <person name="Chaisson M."/>
            <person name="Hoppe E."/>
            <person name="Hill C."/>
            <person name="Pang A."/>
            <person name="Hillier L."/>
            <person name="Baker C."/>
            <person name="Armstrong J."/>
            <person name="Shendure J."/>
            <person name="Paten B."/>
            <person name="Wilson R."/>
            <person name="Chao H."/>
            <person name="Schneider V."/>
            <person name="Ventura M."/>
            <person name="Kronenberg Z."/>
            <person name="Murali S."/>
            <person name="Gordon D."/>
            <person name="Cantsilieris S."/>
            <person name="Munson K."/>
            <person name="Nelson B."/>
            <person name="Raja A."/>
            <person name="Underwood J."/>
            <person name="Diekhans M."/>
            <person name="Fiddes I."/>
            <person name="Haussler D."/>
            <person name="Eichler E."/>
        </authorList>
    </citation>
    <scope>NUCLEOTIDE SEQUENCE [LARGE SCALE GENOMIC DNA]</scope>
    <source>
        <strain evidence="1">Susie</strain>
    </source>
</reference>
<comment type="caution">
    <text evidence="1">The sequence shown here is derived from an EMBL/GenBank/DDBJ whole genome shotgun (WGS) entry which is preliminary data.</text>
</comment>
<dbReference type="AlphaFoldDB" id="A0A2J8SF74"/>
<accession>A0A2J8SF74</accession>
<protein>
    <submittedName>
        <fullName evidence="1">TMEM189 isoform 3</fullName>
    </submittedName>
</protein>
<proteinExistence type="predicted"/>
<organism evidence="1">
    <name type="scientific">Pongo abelii</name>
    <name type="common">Sumatran orangutan</name>
    <name type="synonym">Pongo pygmaeus abelii</name>
    <dbReference type="NCBI Taxonomy" id="9601"/>
    <lineage>
        <taxon>Eukaryota</taxon>
        <taxon>Metazoa</taxon>
        <taxon>Chordata</taxon>
        <taxon>Craniata</taxon>
        <taxon>Vertebrata</taxon>
        <taxon>Euteleostomi</taxon>
        <taxon>Mammalia</taxon>
        <taxon>Eutheria</taxon>
        <taxon>Euarchontoglires</taxon>
        <taxon>Primates</taxon>
        <taxon>Haplorrhini</taxon>
        <taxon>Catarrhini</taxon>
        <taxon>Hominidae</taxon>
        <taxon>Pongo</taxon>
    </lineage>
</organism>
<dbReference type="EMBL" id="NDHI03003576">
    <property type="protein sequence ID" value="PNJ19432.1"/>
    <property type="molecule type" value="Genomic_DNA"/>
</dbReference>
<name>A0A2J8SF74_PONAB</name>
<sequence length="45" mass="4891">MAGAEDWPGQQLELDEDEASCCRWGAQHAGARELAALYSPVPFTL</sequence>
<gene>
    <name evidence="1" type="ORF">CR201_G0043607</name>
</gene>
<evidence type="ECO:0000313" key="1">
    <source>
        <dbReference type="EMBL" id="PNJ19432.1"/>
    </source>
</evidence>